<feature type="domain" description="YjeF N-terminal" evidence="6">
    <location>
        <begin position="384"/>
        <end position="577"/>
    </location>
</feature>
<feature type="compositionally biased region" description="Polar residues" evidence="5">
    <location>
        <begin position="247"/>
        <end position="267"/>
    </location>
</feature>
<feature type="compositionally biased region" description="Polar residues" evidence="5">
    <location>
        <begin position="89"/>
        <end position="103"/>
    </location>
</feature>
<feature type="domain" description="DFDF" evidence="7">
    <location>
        <begin position="290"/>
        <end position="326"/>
    </location>
</feature>
<gene>
    <name evidence="8" type="primary">106092295</name>
</gene>
<dbReference type="Gene3D" id="3.40.50.10260">
    <property type="entry name" value="YjeF N-terminal domain"/>
    <property type="match status" value="1"/>
</dbReference>
<evidence type="ECO:0000313" key="9">
    <source>
        <dbReference type="Proteomes" id="UP000095300"/>
    </source>
</evidence>
<dbReference type="STRING" id="35570.A0A1I8Q8W4"/>
<dbReference type="KEGG" id="scac:106092295"/>
<dbReference type="InterPro" id="IPR025762">
    <property type="entry name" value="DFDF"/>
</dbReference>
<proteinExistence type="inferred from homology"/>
<evidence type="ECO:0000259" key="6">
    <source>
        <dbReference type="PROSITE" id="PS51385"/>
    </source>
</evidence>
<dbReference type="PANTHER" id="PTHR13612:SF0">
    <property type="entry name" value="ENHANCER OF MRNA-DECAPPING PROTEIN 3"/>
    <property type="match status" value="1"/>
</dbReference>
<comment type="similarity">
    <text evidence="2">Belongs to the EDC3 family.</text>
</comment>
<dbReference type="CDD" id="cd01737">
    <property type="entry name" value="LSm16_N"/>
    <property type="match status" value="1"/>
</dbReference>
<evidence type="ECO:0000256" key="5">
    <source>
        <dbReference type="SAM" id="MobiDB-lite"/>
    </source>
</evidence>
<name>A0A1I8Q8W4_STOCA</name>
<evidence type="ECO:0000259" key="7">
    <source>
        <dbReference type="PROSITE" id="PS51512"/>
    </source>
</evidence>
<dbReference type="EnsemblMetazoa" id="SCAU014948-RA">
    <property type="protein sequence ID" value="SCAU014948-PA"/>
    <property type="gene ID" value="SCAU014948"/>
</dbReference>
<dbReference type="VEuPathDB" id="VectorBase:SCAU014948"/>
<feature type="region of interest" description="Disordered" evidence="5">
    <location>
        <begin position="75"/>
        <end position="103"/>
    </location>
</feature>
<evidence type="ECO:0000256" key="4">
    <source>
        <dbReference type="ARBA" id="ARBA00022490"/>
    </source>
</evidence>
<dbReference type="InterPro" id="IPR034107">
    <property type="entry name" value="Lsm16_N"/>
</dbReference>
<keyword evidence="4" id="KW-0963">Cytoplasm</keyword>
<evidence type="ECO:0000256" key="1">
    <source>
        <dbReference type="ARBA" id="ARBA00004201"/>
    </source>
</evidence>
<dbReference type="GO" id="GO:0000932">
    <property type="term" value="C:P-body"/>
    <property type="evidence" value="ECO:0007669"/>
    <property type="project" value="UniProtKB-SubCell"/>
</dbReference>
<dbReference type="PROSITE" id="PS51512">
    <property type="entry name" value="DFDF"/>
    <property type="match status" value="1"/>
</dbReference>
<reference evidence="8" key="1">
    <citation type="submission" date="2020-05" db="UniProtKB">
        <authorList>
            <consortium name="EnsemblMetazoa"/>
        </authorList>
    </citation>
    <scope>IDENTIFICATION</scope>
    <source>
        <strain evidence="8">USDA</strain>
    </source>
</reference>
<keyword evidence="9" id="KW-1185">Reference proteome</keyword>
<dbReference type="GO" id="GO:0031087">
    <property type="term" value="P:deadenylation-independent decapping of nuclear-transcribed mRNA"/>
    <property type="evidence" value="ECO:0007669"/>
    <property type="project" value="InterPro"/>
</dbReference>
<dbReference type="Gene3D" id="2.30.30.100">
    <property type="match status" value="1"/>
</dbReference>
<dbReference type="PANTHER" id="PTHR13612">
    <property type="entry name" value="ENHANCER OF MRNA-DECAPPING PROTEIN 3"/>
    <property type="match status" value="1"/>
</dbReference>
<sequence length="599" mass="64553">MEDDWTGKAVSIECDAKLGVFQGIISQCTPSEITIVRAFRNGVPLRKQDAEVTLRSSDILKINLLPAYNNQSTVTPSVINKPTPVKQPNFANVSNGGGAHSQNHIQKQDVNSALSNKMKQSNAPNQEANVLSPTSSRAPSAQQLTAFNNGKKSNSPNPSSSVALFFGNLIPPKVEVRLGAASCSASVCSTSNSCNAESFGSSGGALTSSKPIDIVQSGGSYYPGQKENGAASYSSGNGNGNGNGNGRSQRQSINGNSCTSMTNGNGSRNKQRNNKQVRRENSIKHSQTFSASIDDPLLHEDFDFEGNLALFDKQAIWDSLEAGKKPDLVQHAVSASNQKKYRHDENILHSEPAKMRQIESLFEGSEDFVTDEGLIIPTIPTYVRSKIEMCAQKCGLSLQRQLDLLARGTTDLAILLLGGARRLTPNNRHQWPTVAIICEKSENFRSSNVGAATGRQLASHGLKVLLYLEEDSNIEQKSIEISLFKATGNTVVYSVEALPTPDLVILSTNSANLSANVKKWLSENRASILAIDPPPSGINDVSIKYSILPILPLNGISSNSCGKLYLCNLGIPDKFFFDAGIKYKSPFGHKFVIAIHSKD</sequence>
<dbReference type="SMART" id="SM01271">
    <property type="entry name" value="LSM14"/>
    <property type="match status" value="1"/>
</dbReference>
<evidence type="ECO:0000313" key="8">
    <source>
        <dbReference type="EnsemblMetazoa" id="SCAU014948-PA"/>
    </source>
</evidence>
<dbReference type="GO" id="GO:0033962">
    <property type="term" value="P:P-body assembly"/>
    <property type="evidence" value="ECO:0007669"/>
    <property type="project" value="TreeGrafter"/>
</dbReference>
<evidence type="ECO:0000256" key="2">
    <source>
        <dbReference type="ARBA" id="ARBA00006610"/>
    </source>
</evidence>
<dbReference type="InterPro" id="IPR036652">
    <property type="entry name" value="YjeF_N_dom_sf"/>
</dbReference>
<protein>
    <recommendedName>
        <fullName evidence="3">Enhancer of mRNA-decapping protein 3</fullName>
    </recommendedName>
</protein>
<dbReference type="Pfam" id="PF09532">
    <property type="entry name" value="FDF"/>
    <property type="match status" value="1"/>
</dbReference>
<dbReference type="GO" id="GO:0003729">
    <property type="term" value="F:mRNA binding"/>
    <property type="evidence" value="ECO:0007669"/>
    <property type="project" value="InterPro"/>
</dbReference>
<dbReference type="FunFam" id="3.40.50.10260:FF:000009">
    <property type="entry name" value="AGAP003131-PA"/>
    <property type="match status" value="1"/>
</dbReference>
<dbReference type="AlphaFoldDB" id="A0A1I8Q8W4"/>
<dbReference type="SMART" id="SM01199">
    <property type="entry name" value="FDF"/>
    <property type="match status" value="1"/>
</dbReference>
<comment type="subcellular location">
    <subcellularLocation>
        <location evidence="1">Cytoplasm</location>
        <location evidence="1">P-body</location>
    </subcellularLocation>
</comment>
<evidence type="ECO:0000256" key="3">
    <source>
        <dbReference type="ARBA" id="ARBA00015797"/>
    </source>
</evidence>
<dbReference type="InterPro" id="IPR004443">
    <property type="entry name" value="YjeF_N_dom"/>
</dbReference>
<dbReference type="OrthoDB" id="10030313at2759"/>
<dbReference type="InterPro" id="IPR019050">
    <property type="entry name" value="FDF_dom"/>
</dbReference>
<organism evidence="8 9">
    <name type="scientific">Stomoxys calcitrans</name>
    <name type="common">Stable fly</name>
    <name type="synonym">Conops calcitrans</name>
    <dbReference type="NCBI Taxonomy" id="35570"/>
    <lineage>
        <taxon>Eukaryota</taxon>
        <taxon>Metazoa</taxon>
        <taxon>Ecdysozoa</taxon>
        <taxon>Arthropoda</taxon>
        <taxon>Hexapoda</taxon>
        <taxon>Insecta</taxon>
        <taxon>Pterygota</taxon>
        <taxon>Neoptera</taxon>
        <taxon>Endopterygota</taxon>
        <taxon>Diptera</taxon>
        <taxon>Brachycera</taxon>
        <taxon>Muscomorpha</taxon>
        <taxon>Muscoidea</taxon>
        <taxon>Muscidae</taxon>
        <taxon>Stomoxys</taxon>
    </lineage>
</organism>
<accession>A0A1I8Q8W4</accession>
<dbReference type="Proteomes" id="UP000095300">
    <property type="component" value="Unassembled WGS sequence"/>
</dbReference>
<feature type="region of interest" description="Disordered" evidence="5">
    <location>
        <begin position="116"/>
        <end position="140"/>
    </location>
</feature>
<dbReference type="InterPro" id="IPR025609">
    <property type="entry name" value="Lsm14-like_N"/>
</dbReference>
<dbReference type="SUPFAM" id="SSF64153">
    <property type="entry name" value="YjeF N-terminal domain-like"/>
    <property type="match status" value="1"/>
</dbReference>
<dbReference type="PROSITE" id="PS51385">
    <property type="entry name" value="YJEF_N"/>
    <property type="match status" value="1"/>
</dbReference>
<feature type="region of interest" description="Disordered" evidence="5">
    <location>
        <begin position="217"/>
        <end position="288"/>
    </location>
</feature>